<evidence type="ECO:0000256" key="1">
    <source>
        <dbReference type="SAM" id="SignalP"/>
    </source>
</evidence>
<gene>
    <name evidence="2" type="ORF">B0A65_01370</name>
</gene>
<keyword evidence="1" id="KW-0732">Signal</keyword>
<sequence length="82" mass="9474">MIVKLQLVKKVLFLSVLLFFNSMMSQTLSKTEPIEVIKKLQSTLKTSCILVMEVTHGELINYTLKEIDNGFPEELKKKYPEI</sequence>
<evidence type="ECO:0000313" key="3">
    <source>
        <dbReference type="Proteomes" id="UP000198382"/>
    </source>
</evidence>
<dbReference type="Proteomes" id="UP000198382">
    <property type="component" value="Unassembled WGS sequence"/>
</dbReference>
<protein>
    <recommendedName>
        <fullName evidence="4">Beta-lactamase</fullName>
    </recommendedName>
</protein>
<comment type="caution">
    <text evidence="2">The sequence shown here is derived from an EMBL/GenBank/DDBJ whole genome shotgun (WGS) entry which is preliminary data.</text>
</comment>
<accession>A0ABX4BWM7</accession>
<feature type="chain" id="PRO_5046365192" description="Beta-lactamase" evidence="1">
    <location>
        <begin position="26"/>
        <end position="82"/>
    </location>
</feature>
<feature type="signal peptide" evidence="1">
    <location>
        <begin position="1"/>
        <end position="25"/>
    </location>
</feature>
<keyword evidence="3" id="KW-1185">Reference proteome</keyword>
<dbReference type="EMBL" id="MUGV01000004">
    <property type="protein sequence ID" value="OXA82038.1"/>
    <property type="molecule type" value="Genomic_DNA"/>
</dbReference>
<organism evidence="2 3">
    <name type="scientific">Flavobacterium frigidimaris</name>
    <dbReference type="NCBI Taxonomy" id="262320"/>
    <lineage>
        <taxon>Bacteria</taxon>
        <taxon>Pseudomonadati</taxon>
        <taxon>Bacteroidota</taxon>
        <taxon>Flavobacteriia</taxon>
        <taxon>Flavobacteriales</taxon>
        <taxon>Flavobacteriaceae</taxon>
        <taxon>Flavobacterium</taxon>
    </lineage>
</organism>
<evidence type="ECO:0000313" key="2">
    <source>
        <dbReference type="EMBL" id="OXA82038.1"/>
    </source>
</evidence>
<proteinExistence type="predicted"/>
<name>A0ABX4BWM7_FLAFR</name>
<reference evidence="2 3" key="1">
    <citation type="submission" date="2016-11" db="EMBL/GenBank/DDBJ databases">
        <title>Whole genomes of Flavobacteriaceae.</title>
        <authorList>
            <person name="Stine C."/>
            <person name="Li C."/>
            <person name="Tadesse D."/>
        </authorList>
    </citation>
    <scope>NUCLEOTIDE SEQUENCE [LARGE SCALE GENOMIC DNA]</scope>
    <source>
        <strain evidence="2 3">DSM 15937</strain>
    </source>
</reference>
<dbReference type="RefSeq" id="WP_074658138.1">
    <property type="nucleotide sequence ID" value="NZ_MUGV01000004.1"/>
</dbReference>
<evidence type="ECO:0008006" key="4">
    <source>
        <dbReference type="Google" id="ProtNLM"/>
    </source>
</evidence>